<dbReference type="Ensembl" id="ENSTRUT00000032184.3">
    <property type="protein sequence ID" value="ENSTRUP00000032061.3"/>
    <property type="gene ID" value="ENSTRUG00000012663.3"/>
</dbReference>
<dbReference type="RefSeq" id="XP_011615507.2">
    <property type="nucleotide sequence ID" value="XM_011617205.2"/>
</dbReference>
<dbReference type="AlphaFoldDB" id="H2U548"/>
<accession>H2U548</accession>
<dbReference type="PANTHER" id="PTHR18849">
    <property type="entry name" value="LEUCINE RICH REPEAT PROTEIN"/>
    <property type="match status" value="1"/>
</dbReference>
<keyword evidence="2" id="KW-0677">Repeat</keyword>
<keyword evidence="1" id="KW-0433">Leucine-rich repeat</keyword>
<evidence type="ECO:0000256" key="2">
    <source>
        <dbReference type="ARBA" id="ARBA00022737"/>
    </source>
</evidence>
<dbReference type="KEGG" id="tru:105418248"/>
<dbReference type="HOGENOM" id="CLU_066083_0_0_1"/>
<evidence type="ECO:0000256" key="3">
    <source>
        <dbReference type="SAM" id="MobiDB-lite"/>
    </source>
</evidence>
<evidence type="ECO:0000256" key="1">
    <source>
        <dbReference type="ARBA" id="ARBA00022614"/>
    </source>
</evidence>
<reference evidence="4 5" key="1">
    <citation type="journal article" date="2011" name="Genome Biol. Evol.">
        <title>Integration of the genetic map and genome assembly of fugu facilitates insights into distinct features of genome evolution in teleosts and mammals.</title>
        <authorList>
            <person name="Kai W."/>
            <person name="Kikuchi K."/>
            <person name="Tohari S."/>
            <person name="Chew A.K."/>
            <person name="Tay A."/>
            <person name="Fujiwara A."/>
            <person name="Hosoya S."/>
            <person name="Suetake H."/>
            <person name="Naruse K."/>
            <person name="Brenner S."/>
            <person name="Suzuki Y."/>
            <person name="Venkatesh B."/>
        </authorList>
    </citation>
    <scope>NUCLEOTIDE SEQUENCE [LARGE SCALE GENOMIC DNA]</scope>
</reference>
<dbReference type="Pfam" id="PF14580">
    <property type="entry name" value="LRR_9"/>
    <property type="match status" value="1"/>
</dbReference>
<name>H2U548_TAKRU</name>
<organism evidence="4 5">
    <name type="scientific">Takifugu rubripes</name>
    <name type="common">Japanese pufferfish</name>
    <name type="synonym">Fugu rubripes</name>
    <dbReference type="NCBI Taxonomy" id="31033"/>
    <lineage>
        <taxon>Eukaryota</taxon>
        <taxon>Metazoa</taxon>
        <taxon>Chordata</taxon>
        <taxon>Craniata</taxon>
        <taxon>Vertebrata</taxon>
        <taxon>Euteleostomi</taxon>
        <taxon>Actinopterygii</taxon>
        <taxon>Neopterygii</taxon>
        <taxon>Teleostei</taxon>
        <taxon>Neoteleostei</taxon>
        <taxon>Acanthomorphata</taxon>
        <taxon>Eupercaria</taxon>
        <taxon>Tetraodontiformes</taxon>
        <taxon>Tetradontoidea</taxon>
        <taxon>Tetraodontidae</taxon>
        <taxon>Takifugu</taxon>
    </lineage>
</organism>
<evidence type="ECO:0000313" key="4">
    <source>
        <dbReference type="Ensembl" id="ENSTRUP00000032061.3"/>
    </source>
</evidence>
<keyword evidence="5" id="KW-1185">Reference proteome</keyword>
<dbReference type="OrthoDB" id="1517790at2759"/>
<sequence>MSESSSGVNTLTDGVPKSSSSWSSDLVYAPRCVDPRPDSGLGSTPLPSSRFCFVSWQHLNHCDVTGDQLTCPRVREGPSEDQLFEGEVAEACLDRKRRKDEGQNWEERLQENWENCLELNLSYQDLGDPFQSENFLRILHRLIRAEKLQLVSNSLTDLSSVCLPRCKMLNLQQNHLVGLRQLPKLPVVEHLCLSENAIRSLGGLGALGKASLRSLSLLHNPVSFTPNYRARVFTCLPMLEVLDGIPKLLEDFAPSRLLFPESTRICNIL</sequence>
<protein>
    <submittedName>
        <fullName evidence="4">Uncharacterized LOC105418248</fullName>
    </submittedName>
</protein>
<dbReference type="PANTHER" id="PTHR18849:SF4">
    <property type="entry name" value="GENE 29133-RELATED"/>
    <property type="match status" value="1"/>
</dbReference>
<proteinExistence type="predicted"/>
<dbReference type="InParanoid" id="H2U548"/>
<dbReference type="InterPro" id="IPR032675">
    <property type="entry name" value="LRR_dom_sf"/>
</dbReference>
<dbReference type="OMA" id="YLTWHKV"/>
<dbReference type="STRING" id="31033.ENSTRUP00000032061"/>
<feature type="region of interest" description="Disordered" evidence="3">
    <location>
        <begin position="1"/>
        <end position="24"/>
    </location>
</feature>
<dbReference type="GeneID" id="105418248"/>
<evidence type="ECO:0000313" key="5">
    <source>
        <dbReference type="Proteomes" id="UP000005226"/>
    </source>
</evidence>
<dbReference type="GeneTree" id="ENSGT00390000015980"/>
<dbReference type="eggNOG" id="ENOG502QV3W">
    <property type="taxonomic scope" value="Eukaryota"/>
</dbReference>
<reference evidence="4" key="2">
    <citation type="submission" date="2025-08" db="UniProtKB">
        <authorList>
            <consortium name="Ensembl"/>
        </authorList>
    </citation>
    <scope>IDENTIFICATION</scope>
</reference>
<reference evidence="4" key="3">
    <citation type="submission" date="2025-09" db="UniProtKB">
        <authorList>
            <consortium name="Ensembl"/>
        </authorList>
    </citation>
    <scope>IDENTIFICATION</scope>
</reference>
<dbReference type="SUPFAM" id="SSF52058">
    <property type="entry name" value="L domain-like"/>
    <property type="match status" value="1"/>
</dbReference>
<dbReference type="Gene3D" id="3.80.10.10">
    <property type="entry name" value="Ribonuclease Inhibitor"/>
    <property type="match status" value="1"/>
</dbReference>
<dbReference type="Proteomes" id="UP000005226">
    <property type="component" value="Chromosome 11"/>
</dbReference>
<gene>
    <name evidence="4" type="primary">LOC105418248</name>
</gene>